<comment type="caution">
    <text evidence="2">The sequence shown here is derived from an EMBL/GenBank/DDBJ whole genome shotgun (WGS) entry which is preliminary data.</text>
</comment>
<evidence type="ECO:0000259" key="1">
    <source>
        <dbReference type="PROSITE" id="PS50181"/>
    </source>
</evidence>
<dbReference type="Pfam" id="PF00646">
    <property type="entry name" value="F-box"/>
    <property type="match status" value="1"/>
</dbReference>
<name>A0A2G5UY45_9PELO</name>
<dbReference type="PROSITE" id="PS50181">
    <property type="entry name" value="FBOX"/>
    <property type="match status" value="1"/>
</dbReference>
<sequence>MILSKYPRVVQNEIFNHLNYSDLFLLSFVSTNMKKLIKSSQMKRFKAIGSIEYGTYFTEQTGVYILGKSFGKLMRFREKDAGYYDFQLNVFGKMIDFRFRGYYDGSERGYYSIFVVYYPKSERQCVFESIHNYLHDFFGDSIDYVWKTDDRGSEYYIPFIPQLKNISLCITLRLDDDFADMKNLETFLSSSPIMRSIQMTAKSTAEPFNPESKLYQAQSIEIFQSDHTFPAFLSHFQGKQAFIGCLKCDVLDLIAFVKKWKSGETFRALEYLKIGVYEEHISQNEVLQEIGAKAIDAAKQPPTHTLPKIYDWEDLGPKTDPIISHTYVVRESDNRVASVLIEEDRLSFGVWDKTEEEFLRLMN</sequence>
<keyword evidence="3" id="KW-1185">Reference proteome</keyword>
<dbReference type="PANTHER" id="PTHR21503:SF8">
    <property type="entry name" value="F-BOX ASSOCIATED DOMAIN-CONTAINING PROTEIN-RELATED"/>
    <property type="match status" value="1"/>
</dbReference>
<gene>
    <name evidence="2" type="primary">Cnig_chr_II.g4737</name>
    <name evidence="2" type="ORF">B9Z55_004737</name>
</gene>
<accession>A0A2G5UY45</accession>
<dbReference type="InterPro" id="IPR001810">
    <property type="entry name" value="F-box_dom"/>
</dbReference>
<protein>
    <recommendedName>
        <fullName evidence="1">F-box domain-containing protein</fullName>
    </recommendedName>
</protein>
<proteinExistence type="predicted"/>
<dbReference type="AlphaFoldDB" id="A0A2G5UY45"/>
<feature type="domain" description="F-box" evidence="1">
    <location>
        <begin position="1"/>
        <end position="48"/>
    </location>
</feature>
<organism evidence="2 3">
    <name type="scientific">Caenorhabditis nigoni</name>
    <dbReference type="NCBI Taxonomy" id="1611254"/>
    <lineage>
        <taxon>Eukaryota</taxon>
        <taxon>Metazoa</taxon>
        <taxon>Ecdysozoa</taxon>
        <taxon>Nematoda</taxon>
        <taxon>Chromadorea</taxon>
        <taxon>Rhabditida</taxon>
        <taxon>Rhabditina</taxon>
        <taxon>Rhabditomorpha</taxon>
        <taxon>Rhabditoidea</taxon>
        <taxon>Rhabditidae</taxon>
        <taxon>Peloderinae</taxon>
        <taxon>Caenorhabditis</taxon>
    </lineage>
</organism>
<dbReference type="EMBL" id="PDUG01000002">
    <property type="protein sequence ID" value="PIC44341.1"/>
    <property type="molecule type" value="Genomic_DNA"/>
</dbReference>
<dbReference type="PANTHER" id="PTHR21503">
    <property type="entry name" value="F-BOX-CONTAINING HYPOTHETICAL PROTEIN C.ELEGANS"/>
    <property type="match status" value="1"/>
</dbReference>
<reference evidence="3" key="1">
    <citation type="submission" date="2017-10" db="EMBL/GenBank/DDBJ databases">
        <title>Rapid genome shrinkage in a self-fertile nematode reveals novel sperm competition proteins.</title>
        <authorList>
            <person name="Yin D."/>
            <person name="Schwarz E.M."/>
            <person name="Thomas C.G."/>
            <person name="Felde R.L."/>
            <person name="Korf I.F."/>
            <person name="Cutter A.D."/>
            <person name="Schartner C.M."/>
            <person name="Ralston E.J."/>
            <person name="Meyer B.J."/>
            <person name="Haag E.S."/>
        </authorList>
    </citation>
    <scope>NUCLEOTIDE SEQUENCE [LARGE SCALE GENOMIC DNA]</scope>
    <source>
        <strain evidence="3">JU1422</strain>
    </source>
</reference>
<evidence type="ECO:0000313" key="2">
    <source>
        <dbReference type="EMBL" id="PIC44341.1"/>
    </source>
</evidence>
<dbReference type="Proteomes" id="UP000230233">
    <property type="component" value="Chromosome II"/>
</dbReference>
<evidence type="ECO:0000313" key="3">
    <source>
        <dbReference type="Proteomes" id="UP000230233"/>
    </source>
</evidence>